<reference evidence="9 10" key="1">
    <citation type="submission" date="2019-11" db="EMBL/GenBank/DDBJ databases">
        <title>Whole-genome sequence of a the green, strictly anaerobic photosynthetic bacterium Heliobacillus mobilis DSM 6151.</title>
        <authorList>
            <person name="Kyndt J.A."/>
            <person name="Meyer T.E."/>
        </authorList>
    </citation>
    <scope>NUCLEOTIDE SEQUENCE [LARGE SCALE GENOMIC DNA]</scope>
    <source>
        <strain evidence="9 10">DSM 6151</strain>
    </source>
</reference>
<protein>
    <recommendedName>
        <fullName evidence="11">Site-specific DNA recombinase</fullName>
    </recommendedName>
</protein>
<dbReference type="InterPro" id="IPR006119">
    <property type="entry name" value="Resolv_N"/>
</dbReference>
<dbReference type="OrthoDB" id="9784557at2"/>
<dbReference type="InterPro" id="IPR038109">
    <property type="entry name" value="DNA_bind_recomb_sf"/>
</dbReference>
<dbReference type="GO" id="GO:0015074">
    <property type="term" value="P:DNA integration"/>
    <property type="evidence" value="ECO:0007669"/>
    <property type="project" value="UniProtKB-KW"/>
</dbReference>
<dbReference type="SUPFAM" id="SSF53041">
    <property type="entry name" value="Resolvase-like"/>
    <property type="match status" value="1"/>
</dbReference>
<comment type="caution">
    <text evidence="9">The sequence shown here is derived from an EMBL/GenBank/DDBJ whole genome shotgun (WGS) entry which is preliminary data.</text>
</comment>
<dbReference type="CDD" id="cd00338">
    <property type="entry name" value="Ser_Recombinase"/>
    <property type="match status" value="1"/>
</dbReference>
<keyword evidence="10" id="KW-1185">Reference proteome</keyword>
<proteinExistence type="predicted"/>
<dbReference type="Pfam" id="PF00239">
    <property type="entry name" value="Resolvase"/>
    <property type="match status" value="1"/>
</dbReference>
<dbReference type="Gene3D" id="3.90.1750.20">
    <property type="entry name" value="Putative Large Serine Recombinase, Chain B, Domain 2"/>
    <property type="match status" value="1"/>
</dbReference>
<evidence type="ECO:0000256" key="4">
    <source>
        <dbReference type="PIRSR" id="PIRSR606118-50"/>
    </source>
</evidence>
<evidence type="ECO:0000259" key="7">
    <source>
        <dbReference type="PROSITE" id="PS51736"/>
    </source>
</evidence>
<dbReference type="Gene3D" id="3.40.50.1390">
    <property type="entry name" value="Resolvase, N-terminal catalytic domain"/>
    <property type="match status" value="1"/>
</dbReference>
<evidence type="ECO:0000256" key="2">
    <source>
        <dbReference type="ARBA" id="ARBA00023125"/>
    </source>
</evidence>
<evidence type="ECO:0000256" key="5">
    <source>
        <dbReference type="PROSITE-ProRule" id="PRU10137"/>
    </source>
</evidence>
<dbReference type="Pfam" id="PF13408">
    <property type="entry name" value="Zn_ribbon_recom"/>
    <property type="match status" value="1"/>
</dbReference>
<dbReference type="InterPro" id="IPR006118">
    <property type="entry name" value="Recombinase_CS"/>
</dbReference>
<dbReference type="PROSITE" id="PS51736">
    <property type="entry name" value="RECOMBINASES_3"/>
    <property type="match status" value="1"/>
</dbReference>
<dbReference type="Proteomes" id="UP000430670">
    <property type="component" value="Unassembled WGS sequence"/>
</dbReference>
<name>A0A6I3SMR8_HELMO</name>
<organism evidence="9 10">
    <name type="scientific">Heliobacterium mobile</name>
    <name type="common">Heliobacillus mobilis</name>
    <dbReference type="NCBI Taxonomy" id="28064"/>
    <lineage>
        <taxon>Bacteria</taxon>
        <taxon>Bacillati</taxon>
        <taxon>Bacillota</taxon>
        <taxon>Clostridia</taxon>
        <taxon>Eubacteriales</taxon>
        <taxon>Heliobacteriaceae</taxon>
        <taxon>Heliobacterium</taxon>
    </lineage>
</organism>
<dbReference type="InterPro" id="IPR011109">
    <property type="entry name" value="DNA_bind_recombinase_dom"/>
</dbReference>
<evidence type="ECO:0008006" key="11">
    <source>
        <dbReference type="Google" id="ProtNLM"/>
    </source>
</evidence>
<evidence type="ECO:0000256" key="1">
    <source>
        <dbReference type="ARBA" id="ARBA00022908"/>
    </source>
</evidence>
<evidence type="ECO:0000256" key="3">
    <source>
        <dbReference type="ARBA" id="ARBA00023172"/>
    </source>
</evidence>
<dbReference type="PANTHER" id="PTHR30461:SF23">
    <property type="entry name" value="DNA RECOMBINASE-RELATED"/>
    <property type="match status" value="1"/>
</dbReference>
<feature type="coiled-coil region" evidence="6">
    <location>
        <begin position="385"/>
        <end position="447"/>
    </location>
</feature>
<dbReference type="InterPro" id="IPR025827">
    <property type="entry name" value="Zn_ribbon_recom_dom"/>
</dbReference>
<dbReference type="PANTHER" id="PTHR30461">
    <property type="entry name" value="DNA-INVERTASE FROM LAMBDOID PROPHAGE"/>
    <property type="match status" value="1"/>
</dbReference>
<accession>A0A6I3SMR8</accession>
<dbReference type="Pfam" id="PF07508">
    <property type="entry name" value="Recombinase"/>
    <property type="match status" value="1"/>
</dbReference>
<evidence type="ECO:0000256" key="6">
    <source>
        <dbReference type="SAM" id="Coils"/>
    </source>
</evidence>
<keyword evidence="1" id="KW-0229">DNA integration</keyword>
<dbReference type="GO" id="GO:0003677">
    <property type="term" value="F:DNA binding"/>
    <property type="evidence" value="ECO:0007669"/>
    <property type="project" value="UniProtKB-KW"/>
</dbReference>
<feature type="domain" description="Resolvase/invertase-type recombinase catalytic" evidence="7">
    <location>
        <begin position="11"/>
        <end position="159"/>
    </location>
</feature>
<gene>
    <name evidence="9" type="ORF">GJ688_15075</name>
</gene>
<keyword evidence="3" id="KW-0233">DNA recombination</keyword>
<keyword evidence="6" id="KW-0175">Coiled coil</keyword>
<feature type="active site" description="O-(5'-phospho-DNA)-serine intermediate" evidence="4 5">
    <location>
        <position position="19"/>
    </location>
</feature>
<dbReference type="PROSITE" id="PS51737">
    <property type="entry name" value="RECOMBINASE_DNA_BIND"/>
    <property type="match status" value="1"/>
</dbReference>
<evidence type="ECO:0000313" key="9">
    <source>
        <dbReference type="EMBL" id="MTV50291.1"/>
    </source>
</evidence>
<dbReference type="SMART" id="SM00857">
    <property type="entry name" value="Resolvase"/>
    <property type="match status" value="1"/>
</dbReference>
<feature type="domain" description="Recombinase" evidence="8">
    <location>
        <begin position="167"/>
        <end position="274"/>
    </location>
</feature>
<dbReference type="GO" id="GO:0000150">
    <property type="term" value="F:DNA strand exchange activity"/>
    <property type="evidence" value="ECO:0007669"/>
    <property type="project" value="InterPro"/>
</dbReference>
<keyword evidence="2" id="KW-0238">DNA-binding</keyword>
<dbReference type="AlphaFoldDB" id="A0A6I3SMR8"/>
<dbReference type="RefSeq" id="WP_155477379.1">
    <property type="nucleotide sequence ID" value="NZ_WNKU01000022.1"/>
</dbReference>
<evidence type="ECO:0000313" key="10">
    <source>
        <dbReference type="Proteomes" id="UP000430670"/>
    </source>
</evidence>
<dbReference type="InterPro" id="IPR050639">
    <property type="entry name" value="SSR_resolvase"/>
</dbReference>
<dbReference type="InterPro" id="IPR036162">
    <property type="entry name" value="Resolvase-like_N_sf"/>
</dbReference>
<dbReference type="EMBL" id="WNKU01000022">
    <property type="protein sequence ID" value="MTV50291.1"/>
    <property type="molecule type" value="Genomic_DNA"/>
</dbReference>
<evidence type="ECO:0000259" key="8">
    <source>
        <dbReference type="PROSITE" id="PS51737"/>
    </source>
</evidence>
<dbReference type="PROSITE" id="PS00397">
    <property type="entry name" value="RECOMBINASES_1"/>
    <property type="match status" value="1"/>
</dbReference>
<sequence>MIRLGGILTPLVAAYIRVSTDEQAEHGISIPAQKSRLLSYCQAMDWEIFDFYVDDGYSGKNLNRPDMQRLIRDAQTKKFDTVLFVKLDRLSRKQRDTLYLLEDIFEPHGIGIKSVTESFDTTTPFGKAALGMMAVFAQLERETIVERVRLAKKESAKQGRFMGGPAPLGYDHDPAKKRLVINEEQADLVRWIYDEYLNGERGYKGIVDLLDQKGIPSPTGRKWNTVTLKFILTNPIYLGVIEHKGELHKGNHPAILDRSKWDEAQRLLAQRGVVRSAATVHGGLVSGIVYCGECGARMRYKRVWQNYPCKEPKRVIDYYVCYSQDKSTPYMTRSKECRVGYKRATEVEDAVVDALRKYSVDTDAVSKIAGELLEGNEDKEPLRTLNRLRKELTGIDKKLERWYEAFEKGAISPDDLVERIKGLREKKKSLETEIVDVEARTQKAEERAITMADIMEVLKNFPELWTQASADERRGIVSNLLNRVNVFKDGHVEVELGE</sequence>